<feature type="non-terminal residue" evidence="1">
    <location>
        <position position="77"/>
    </location>
</feature>
<protein>
    <submittedName>
        <fullName evidence="1">Uncharacterized protein</fullName>
    </submittedName>
</protein>
<name>A0A6J5LRQ7_9CAUD</name>
<proteinExistence type="predicted"/>
<dbReference type="EMBL" id="LR796329">
    <property type="protein sequence ID" value="CAB4137018.1"/>
    <property type="molecule type" value="Genomic_DNA"/>
</dbReference>
<reference evidence="1" key="1">
    <citation type="submission" date="2020-04" db="EMBL/GenBank/DDBJ databases">
        <authorList>
            <person name="Chiriac C."/>
            <person name="Salcher M."/>
            <person name="Ghai R."/>
            <person name="Kavagutti S V."/>
        </authorList>
    </citation>
    <scope>NUCLEOTIDE SEQUENCE</scope>
</reference>
<organism evidence="1">
    <name type="scientific">uncultured Caudovirales phage</name>
    <dbReference type="NCBI Taxonomy" id="2100421"/>
    <lineage>
        <taxon>Viruses</taxon>
        <taxon>Duplodnaviria</taxon>
        <taxon>Heunggongvirae</taxon>
        <taxon>Uroviricota</taxon>
        <taxon>Caudoviricetes</taxon>
        <taxon>Peduoviridae</taxon>
        <taxon>Maltschvirus</taxon>
        <taxon>Maltschvirus maltsch</taxon>
    </lineage>
</organism>
<sequence length="77" mass="8723">MRTEIYIENYLLDLTEDIDTQFTYAIDDIQDFGSKNTSYSKTIRIAGNGNNNEIFGFVFDLNNANSTVNSQPNVGFN</sequence>
<gene>
    <name evidence="1" type="ORF">UFOVP316_1</name>
</gene>
<accession>A0A6J5LRQ7</accession>
<evidence type="ECO:0000313" key="1">
    <source>
        <dbReference type="EMBL" id="CAB4137018.1"/>
    </source>
</evidence>